<name>A0ABQ4DMQ9_9CELL</name>
<dbReference type="InterPro" id="IPR003812">
    <property type="entry name" value="Fido"/>
</dbReference>
<dbReference type="Pfam" id="PF02661">
    <property type="entry name" value="Fic"/>
    <property type="match status" value="1"/>
</dbReference>
<feature type="domain" description="Fido" evidence="1">
    <location>
        <begin position="1"/>
        <end position="81"/>
    </location>
</feature>
<evidence type="ECO:0000313" key="3">
    <source>
        <dbReference type="Proteomes" id="UP000614741"/>
    </source>
</evidence>
<organism evidence="2 3">
    <name type="scientific">Cellulomonas phragmiteti</name>
    <dbReference type="NCBI Taxonomy" id="478780"/>
    <lineage>
        <taxon>Bacteria</taxon>
        <taxon>Bacillati</taxon>
        <taxon>Actinomycetota</taxon>
        <taxon>Actinomycetes</taxon>
        <taxon>Micrococcales</taxon>
        <taxon>Cellulomonadaceae</taxon>
        <taxon>Cellulomonas</taxon>
    </lineage>
</organism>
<dbReference type="EMBL" id="BONP01000014">
    <property type="protein sequence ID" value="GIG40637.1"/>
    <property type="molecule type" value="Genomic_DNA"/>
</dbReference>
<dbReference type="Proteomes" id="UP000614741">
    <property type="component" value="Unassembled WGS sequence"/>
</dbReference>
<sequence length="157" mass="17074">MAAALTDPFKRAVFMMFLVSEVHPFLDGNGRSARVAMNAELVPHDMHRIIVPTVLRNDYVSGLVRATAGNGPEGLYRVLERAQQWVAVGEFGDLPTAHRYLRVTNATVDSGVAAVDGIHLKILRAGELFELPDSEHDESTTLTGETLAPHVFGVLGQ</sequence>
<evidence type="ECO:0000259" key="1">
    <source>
        <dbReference type="PROSITE" id="PS51459"/>
    </source>
</evidence>
<evidence type="ECO:0000313" key="2">
    <source>
        <dbReference type="EMBL" id="GIG40637.1"/>
    </source>
</evidence>
<dbReference type="RefSeq" id="WP_203674524.1">
    <property type="nucleotide sequence ID" value="NZ_BONP01000014.1"/>
</dbReference>
<reference evidence="2 3" key="1">
    <citation type="submission" date="2021-01" db="EMBL/GenBank/DDBJ databases">
        <title>Whole genome shotgun sequence of Cellulomonas phragmiteti NBRC 110785.</title>
        <authorList>
            <person name="Komaki H."/>
            <person name="Tamura T."/>
        </authorList>
    </citation>
    <scope>NUCLEOTIDE SEQUENCE [LARGE SCALE GENOMIC DNA]</scope>
    <source>
        <strain evidence="2 3">NBRC 110785</strain>
    </source>
</reference>
<protein>
    <recommendedName>
        <fullName evidence="1">Fido domain-containing protein</fullName>
    </recommendedName>
</protein>
<dbReference type="InterPro" id="IPR036597">
    <property type="entry name" value="Fido-like_dom_sf"/>
</dbReference>
<dbReference type="PROSITE" id="PS51459">
    <property type="entry name" value="FIDO"/>
    <property type="match status" value="1"/>
</dbReference>
<dbReference type="SUPFAM" id="SSF140931">
    <property type="entry name" value="Fic-like"/>
    <property type="match status" value="1"/>
</dbReference>
<proteinExistence type="predicted"/>
<comment type="caution">
    <text evidence="2">The sequence shown here is derived from an EMBL/GenBank/DDBJ whole genome shotgun (WGS) entry which is preliminary data.</text>
</comment>
<gene>
    <name evidence="2" type="ORF">Cph01nite_23990</name>
</gene>
<accession>A0ABQ4DMQ9</accession>
<keyword evidence="3" id="KW-1185">Reference proteome</keyword>
<dbReference type="Gene3D" id="1.10.3290.10">
    <property type="entry name" value="Fido-like domain"/>
    <property type="match status" value="1"/>
</dbReference>